<protein>
    <submittedName>
        <fullName evidence="2">Acetyl-CoA C-acyltransferase</fullName>
    </submittedName>
</protein>
<dbReference type="EMBL" id="AJLS01000097">
    <property type="protein sequence ID" value="EKN66956.1"/>
    <property type="molecule type" value="Genomic_DNA"/>
</dbReference>
<dbReference type="Gene3D" id="3.40.50.10540">
    <property type="entry name" value="Crotonobetainyl-coa:carnitine coa-transferase, domain 1"/>
    <property type="match status" value="1"/>
</dbReference>
<dbReference type="PANTHER" id="PTHR48207:SF4">
    <property type="entry name" value="BLL6097 PROTEIN"/>
    <property type="match status" value="1"/>
</dbReference>
<dbReference type="Pfam" id="PF02515">
    <property type="entry name" value="CoA_transf_3"/>
    <property type="match status" value="1"/>
</dbReference>
<name>K6E1A6_9BACI</name>
<evidence type="ECO:0000256" key="1">
    <source>
        <dbReference type="ARBA" id="ARBA00022679"/>
    </source>
</evidence>
<dbReference type="InterPro" id="IPR003673">
    <property type="entry name" value="CoA-Trfase_fam_III"/>
</dbReference>
<dbReference type="eggNOG" id="COG1804">
    <property type="taxonomic scope" value="Bacteria"/>
</dbReference>
<gene>
    <name evidence="2" type="ORF">BABA_13747</name>
</gene>
<dbReference type="PANTHER" id="PTHR48207">
    <property type="entry name" value="SUCCINATE--HYDROXYMETHYLGLUTARATE COA-TRANSFERASE"/>
    <property type="match status" value="1"/>
</dbReference>
<evidence type="ECO:0000313" key="3">
    <source>
        <dbReference type="Proteomes" id="UP000006316"/>
    </source>
</evidence>
<dbReference type="RefSeq" id="WP_007085748.1">
    <property type="nucleotide sequence ID" value="NZ_AJLS01000097.1"/>
</dbReference>
<dbReference type="OrthoDB" id="9797653at2"/>
<comment type="caution">
    <text evidence="2">The sequence shown here is derived from an EMBL/GenBank/DDBJ whole genome shotgun (WGS) entry which is preliminary data.</text>
</comment>
<evidence type="ECO:0000313" key="2">
    <source>
        <dbReference type="EMBL" id="EKN66956.1"/>
    </source>
</evidence>
<dbReference type="Proteomes" id="UP000006316">
    <property type="component" value="Unassembled WGS sequence"/>
</dbReference>
<dbReference type="GO" id="GO:0008410">
    <property type="term" value="F:CoA-transferase activity"/>
    <property type="evidence" value="ECO:0007669"/>
    <property type="project" value="TreeGrafter"/>
</dbReference>
<dbReference type="AlphaFoldDB" id="K6E1A6"/>
<dbReference type="GO" id="GO:0016746">
    <property type="term" value="F:acyltransferase activity"/>
    <property type="evidence" value="ECO:0007669"/>
    <property type="project" value="UniProtKB-KW"/>
</dbReference>
<keyword evidence="2" id="KW-0012">Acyltransferase</keyword>
<accession>K6E1A6</accession>
<dbReference type="Gene3D" id="3.30.1540.10">
    <property type="entry name" value="formyl-coa transferase, domain 3"/>
    <property type="match status" value="1"/>
</dbReference>
<keyword evidence="1 2" id="KW-0808">Transferase</keyword>
<reference evidence="2 3" key="1">
    <citation type="journal article" date="2012" name="Front. Microbiol.">
        <title>Redundancy and modularity in membrane-associated dissimilatory nitrate reduction in Bacillus.</title>
        <authorList>
            <person name="Heylen K."/>
            <person name="Keltjens J."/>
        </authorList>
    </citation>
    <scope>NUCLEOTIDE SEQUENCE [LARGE SCALE GENOMIC DNA]</scope>
    <source>
        <strain evidence="3">LMG 21833T</strain>
    </source>
</reference>
<dbReference type="InterPro" id="IPR050483">
    <property type="entry name" value="CoA-transferase_III_domain"/>
</dbReference>
<sequence length="408" mass="46380">MKGPLTGIRVIDLTSVLMGPYCTQLLGDMGADIIKIETEKGDSTRYIGPSRNKGMASTFLYAGRNKRSIVLDLKKEEGKRAFFRLVEDADVFVHSSRPQAIEKLGLTYEDVKRVNSSIIYCGAYGFSKQGPYGTKPAYDDMIQGASGLAALQGEVAGTPQYMATVLADKTTGLVMMNAILAALYSRERTGEGQEIEVPMFETMISYTLVEHFYGLTFDPPMESSFYPRVTSKYRKPYRTKDGYISVIVYNDKQWFKFFELSGHPELKDDRRFRDIGERTKHIDQLYQMVEEIIMTKTTNEWLDILEKADIPVMPVYRPEDMFKDPHLKAVHFFEKVSHPSEGSYWNIKNPILFSKTPIELNRCAPRLGEHSVEVLEEAGYSEQEIQHLLEAGAIIKPSPEEQKVKNNK</sequence>
<keyword evidence="3" id="KW-1185">Reference proteome</keyword>
<dbReference type="STRING" id="1117379.BABA_13747"/>
<proteinExistence type="predicted"/>
<dbReference type="InterPro" id="IPR023606">
    <property type="entry name" value="CoA-Trfase_III_dom_1_sf"/>
</dbReference>
<dbReference type="SUPFAM" id="SSF89796">
    <property type="entry name" value="CoA-transferase family III (CaiB/BaiF)"/>
    <property type="match status" value="1"/>
</dbReference>
<organism evidence="2 3">
    <name type="scientific">Neobacillus bataviensis LMG 21833</name>
    <dbReference type="NCBI Taxonomy" id="1117379"/>
    <lineage>
        <taxon>Bacteria</taxon>
        <taxon>Bacillati</taxon>
        <taxon>Bacillota</taxon>
        <taxon>Bacilli</taxon>
        <taxon>Bacillales</taxon>
        <taxon>Bacillaceae</taxon>
        <taxon>Neobacillus</taxon>
    </lineage>
</organism>
<dbReference type="PATRIC" id="fig|1117379.3.peg.2837"/>
<dbReference type="InterPro" id="IPR044855">
    <property type="entry name" value="CoA-Trfase_III_dom3_sf"/>
</dbReference>